<dbReference type="AlphaFoldDB" id="A0A1Y0B1K3"/>
<dbReference type="EMBL" id="KY774314">
    <property type="protein sequence ID" value="ART31258.1"/>
    <property type="molecule type" value="Genomic_DNA"/>
</dbReference>
<evidence type="ECO:0000313" key="2">
    <source>
        <dbReference type="EMBL" id="ART31258.1"/>
    </source>
</evidence>
<name>A0A1Y0B1K3_9LAMI</name>
<protein>
    <submittedName>
        <fullName evidence="2">Uncharacterized protein</fullName>
    </submittedName>
</protein>
<keyword evidence="2" id="KW-0496">Mitochondrion</keyword>
<evidence type="ECO:0000256" key="1">
    <source>
        <dbReference type="SAM" id="MobiDB-lite"/>
    </source>
</evidence>
<feature type="compositionally biased region" description="Polar residues" evidence="1">
    <location>
        <begin position="46"/>
        <end position="58"/>
    </location>
</feature>
<proteinExistence type="predicted"/>
<gene>
    <name evidence="2" type="ORF">AEK19_MT1035</name>
</gene>
<feature type="region of interest" description="Disordered" evidence="1">
    <location>
        <begin position="45"/>
        <end position="71"/>
    </location>
</feature>
<sequence>MVFRVGFPFPFTECDLGHDGSLRASVGKRSPEYSTRSPLIAAMGSTCEQGKPNGNQKTGVPHWAEDDPKSEVSPLKEGALEAYLKQGEIGKIPIPSREESRDLCRC</sequence>
<accession>A0A1Y0B1K3</accession>
<organism evidence="2">
    <name type="scientific">Utricularia reniformis</name>
    <dbReference type="NCBI Taxonomy" id="192314"/>
    <lineage>
        <taxon>Eukaryota</taxon>
        <taxon>Viridiplantae</taxon>
        <taxon>Streptophyta</taxon>
        <taxon>Embryophyta</taxon>
        <taxon>Tracheophyta</taxon>
        <taxon>Spermatophyta</taxon>
        <taxon>Magnoliopsida</taxon>
        <taxon>eudicotyledons</taxon>
        <taxon>Gunneridae</taxon>
        <taxon>Pentapetalae</taxon>
        <taxon>asterids</taxon>
        <taxon>lamiids</taxon>
        <taxon>Lamiales</taxon>
        <taxon>Lentibulariaceae</taxon>
        <taxon>Utricularia</taxon>
    </lineage>
</organism>
<reference evidence="2" key="1">
    <citation type="submission" date="2017-03" db="EMBL/GenBank/DDBJ databases">
        <title>The mitochondrial genome of the carnivorous plant Utricularia reniformis (Lentibulariaceae): structure, comparative analysis and evolutionary landmarks.</title>
        <authorList>
            <person name="Silva S.R."/>
            <person name="Alvarenga D.O."/>
            <person name="Michael T.P."/>
            <person name="Miranda V.F.O."/>
            <person name="Varani A.M."/>
        </authorList>
    </citation>
    <scope>NUCLEOTIDE SEQUENCE</scope>
</reference>
<geneLocation type="mitochondrion" evidence="2"/>